<gene>
    <name evidence="2" type="ORF">QE152_g22594</name>
</gene>
<sequence length="2142" mass="245894">MLNPKTCDGVYDPSHESQNRRCGDYIDVYGVRISPAQIIFRDGFEGRVYKRKFSIQNIGERRVFVRLIPPSSVAYKIKQIKGVFLSPGLQVVREVTFTYNHIHYRNMLTLKIIIDQNKVYYPLSARSSYTQIRFSPKCIDFGSVDVNYASKVRTLTLKNDGSKAVRFYADCTKKDHQLIMEPTKGLLPSKSSKTIHVRIISNVIGPINLEIWVKCEQAFVVPVIGTVITPLFVPLNLTKASNMAVVDFPVTYIGVKSIQTVFVRNDSDTEAMFCFFGEINNKVLDLKTCRDDQEEFQSFDVFPRDGIAESKEVKVLYFQFAPVAFQEEKLRPFHFAIFRIYQIRCKYLPTTDHETNNSVDTDSCVAALPTISGSCILEKGVESSSMLARYSWEEPEYILSPPKEKDYLKFYIHGIPERAAVTVVPDQIVLDDLIMGSREIRVLELKNRSARLPIIIAYKKVPYIAIEKPHIFLKPLERIQVSVFVNVYRLGSIQTAIKFNLLFYDQPKVNDEYKLVGSLTVPVKLNVKDIMKLPPLHLNQKMSPPNLTVEKNRRLQHVICREFDSENNLIERRRFSVAIENYPKDLQEAKLPGGVFLAKYSKQELAEKDDEFVAFNEKFRIDSCNYYTDYVRKQAAKHKFLHDSRFADKIADYSLTNLRKLLNRDITLHKIGVSRVEPVIDHKYVIGLTPSQMKNVIVQPTILRIGPIAPYHSYQFKITVTNNNPFWIRICTKCNSNIVFPCGNTKNIKEHSEFELNAAYYAQSLGYCTTNFDVIVNECIVFVVTVIAEVCHGHLHLSKKYIEFTDQNTQEFFAINNFINADITYNFVLPTDSFQISPIEGVVKPFKSQMCHITYVPNTDCPSEVEAEFYSYKTFSQYLRLSMKIDQVKPSFIPEEVVFENIPLNLPVERKVMIVNRNRLLMGFKIVNSDFSKYMEVHPTEGVIPANSHVTITITVTLPCCVVFSTALKVIACKCKSNSLMIKGNVVYPDIAMSPKTLKFINIPASSMSVLPFSLTNNTETRAMIRFDMTGINDLSVYRSKYRWESSPVTEEVELPSQTTINFYLHFAPLDTTCDSFILPVIINRMLGPVTDEITTNQVSYFIKEIVPDCYFIEVPERVPCIKVKTFATASKLCFPKEDISLRYSYVPNWNKSNYELRICNNQHNTEDFCIRTGHVTPPLRIEYLRGKKVVRRKNAFICSLSEHEEVVFNITFTPHKPGLYKTYMPLILKSDAAARSHNFFTIRAKFQPPIIKCDSPMVYLQPLPLKAALACSKRFTLLYHAQECVVQSRTEATGVIAEIFDPMPNYESRTVIVNWQLEPSDGNLVSVDVIISCSCSVEYEVHIRGVTENCLLTNYPTIHSYIPSERQYLIHQKALGEDNIKPPQHAGTGRFHTKKNSSITLIYSQDTILHSSPSLHSELDNLDELYEDYPAFPAPDRKISKFVQGCVSAVEEWLRSQVFYGSTPHTVPDTIHLVRFQMKTPKQEKSITIPYMQVLRNLAGKQIENYVDATLHSFSDIDKAVFCYKTYNQAIQFLSAIGAYFPHPELLLEYSTYCVHFKNCYQSGREQMLDPDEFYRLSKQCWLDLLLQTYKIFVLNTLCQRTQQSRSKCPLHEKYKNSSRTSFTIANLFNDTELVLLNWLNFNYMEIRIQYWSDNPFLQDRNIMYFNRDMGDGFVFAAVTLAYCPYLQQHFKILCPTPVSYEDALHNNITLLEAWKLLNLSIQVTPQILVQSHSMTNLMISAYLYEVLPEMYPFQSMQFHCGLSETHTVKFSIKNVNDFPVCYKPIFIGVSDMNFGTDRDFYVIPPKNKCSIDVSYTAKFAREDDCVLVLSGECPGYHYAKSKVINLHGTLNVSYLVTTITFSSEQYTSGERTFNLKSPYNTGRKTSYSIQFTPTDCQTIEDVNSVPFQTDVSNMSVFRLFPLDAELECDEDGVGALNTLCCVCFSKEVRTVFYFKNSSVGCFAVAIISKVRQQSPYCEIIDIAVPKMSKRPSSKRTSKIIYMKIPCKNQLMWDTMIQALSNTHDKEKEFLHKLAKTTAGVHIMQKLIVIKSLGFDYNPCENSSYLIRADNASVKLPKYADMKNGCLPELIYIPFKLDISKPLPENFTFELIAANGYEVRHCRTNFVYDQSSEEKQCCSKY</sequence>
<evidence type="ECO:0000313" key="2">
    <source>
        <dbReference type="EMBL" id="KAK9719568.1"/>
    </source>
</evidence>
<dbReference type="GO" id="GO:0005929">
    <property type="term" value="C:cilium"/>
    <property type="evidence" value="ECO:0007669"/>
    <property type="project" value="TreeGrafter"/>
</dbReference>
<dbReference type="Proteomes" id="UP001458880">
    <property type="component" value="Unassembled WGS sequence"/>
</dbReference>
<dbReference type="PANTHER" id="PTHR45912">
    <property type="entry name" value="CILIA- AND FLAGELLA-ASSOCIATED PROTEIN 47"/>
    <property type="match status" value="1"/>
</dbReference>
<dbReference type="InterPro" id="IPR056343">
    <property type="entry name" value="CFAP47_dom"/>
</dbReference>
<protein>
    <recommendedName>
        <fullName evidence="1">Cilia- and flagella-associated protein 47 domain-containing protein</fullName>
    </recommendedName>
</protein>
<dbReference type="PANTHER" id="PTHR45912:SF3">
    <property type="entry name" value="CILIA- AND FLAGELLA-ASSOCIATED PROTEIN 47"/>
    <property type="match status" value="1"/>
</dbReference>
<name>A0AAW1KKH0_POPJA</name>
<dbReference type="EMBL" id="JASPKY010000218">
    <property type="protein sequence ID" value="KAK9719569.1"/>
    <property type="molecule type" value="Genomic_DNA"/>
</dbReference>
<reference evidence="2" key="1">
    <citation type="submission" date="2023-05" db="EMBL/GenBank/DDBJ databases">
        <authorList>
            <person name="Nardi F."/>
            <person name="Carapelli A."/>
            <person name="Cucini C."/>
        </authorList>
    </citation>
    <scope>NUCLEOTIDE SEQUENCE</scope>
    <source>
        <strain evidence="2">DMR45628</strain>
        <tissue evidence="2">Testes</tissue>
    </source>
</reference>
<dbReference type="GO" id="GO:0060271">
    <property type="term" value="P:cilium assembly"/>
    <property type="evidence" value="ECO:0007669"/>
    <property type="project" value="TreeGrafter"/>
</dbReference>
<dbReference type="Pfam" id="PF24529">
    <property type="entry name" value="CFAP47"/>
    <property type="match status" value="1"/>
</dbReference>
<dbReference type="EMBL" id="JASPKY010000218">
    <property type="protein sequence ID" value="KAK9719568.1"/>
    <property type="molecule type" value="Genomic_DNA"/>
</dbReference>
<evidence type="ECO:0000313" key="3">
    <source>
        <dbReference type="Proteomes" id="UP001458880"/>
    </source>
</evidence>
<keyword evidence="3" id="KW-1185">Reference proteome</keyword>
<comment type="caution">
    <text evidence="2">The sequence shown here is derived from an EMBL/GenBank/DDBJ whole genome shotgun (WGS) entry which is preliminary data.</text>
</comment>
<organism evidence="2 3">
    <name type="scientific">Popillia japonica</name>
    <name type="common">Japanese beetle</name>
    <dbReference type="NCBI Taxonomy" id="7064"/>
    <lineage>
        <taxon>Eukaryota</taxon>
        <taxon>Metazoa</taxon>
        <taxon>Ecdysozoa</taxon>
        <taxon>Arthropoda</taxon>
        <taxon>Hexapoda</taxon>
        <taxon>Insecta</taxon>
        <taxon>Pterygota</taxon>
        <taxon>Neoptera</taxon>
        <taxon>Endopterygota</taxon>
        <taxon>Coleoptera</taxon>
        <taxon>Polyphaga</taxon>
        <taxon>Scarabaeiformia</taxon>
        <taxon>Scarabaeidae</taxon>
        <taxon>Rutelinae</taxon>
        <taxon>Popillia</taxon>
    </lineage>
</organism>
<evidence type="ECO:0000259" key="1">
    <source>
        <dbReference type="Pfam" id="PF24529"/>
    </source>
</evidence>
<dbReference type="Gene3D" id="2.60.40.10">
    <property type="entry name" value="Immunoglobulins"/>
    <property type="match status" value="2"/>
</dbReference>
<accession>A0AAW1KKH0</accession>
<feature type="domain" description="Cilia- and flagella-associated protein 47" evidence="1">
    <location>
        <begin position="1495"/>
        <end position="1597"/>
    </location>
</feature>
<proteinExistence type="predicted"/>
<dbReference type="InterPro" id="IPR013783">
    <property type="entry name" value="Ig-like_fold"/>
</dbReference>
<reference evidence="2 3" key="2">
    <citation type="journal article" date="2024" name="BMC Genomics">
        <title>De novo assembly and annotation of Popillia japonica's genome with initial clues to its potential as an invasive pest.</title>
        <authorList>
            <person name="Cucini C."/>
            <person name="Boschi S."/>
            <person name="Funari R."/>
            <person name="Cardaioli E."/>
            <person name="Iannotti N."/>
            <person name="Marturano G."/>
            <person name="Paoli F."/>
            <person name="Bruttini M."/>
            <person name="Carapelli A."/>
            <person name="Frati F."/>
            <person name="Nardi F."/>
        </authorList>
    </citation>
    <scope>NUCLEOTIDE SEQUENCE [LARGE SCALE GENOMIC DNA]</scope>
    <source>
        <strain evidence="2">DMR45628</strain>
    </source>
</reference>